<evidence type="ECO:0000256" key="1">
    <source>
        <dbReference type="ARBA" id="ARBA00009156"/>
    </source>
</evidence>
<keyword evidence="6" id="KW-1185">Reference proteome</keyword>
<evidence type="ECO:0000313" key="5">
    <source>
        <dbReference type="EMBL" id="TQE93650.1"/>
    </source>
</evidence>
<dbReference type="SUPFAM" id="SSF53067">
    <property type="entry name" value="Actin-like ATPase domain"/>
    <property type="match status" value="2"/>
</dbReference>
<protein>
    <recommendedName>
        <fullName evidence="4">Carbohydrate kinase FGGY N-terminal domain-containing protein</fullName>
    </recommendedName>
</protein>
<dbReference type="AlphaFoldDB" id="A0A540VA49"/>
<keyword evidence="3" id="KW-0418">Kinase</keyword>
<evidence type="ECO:0000256" key="2">
    <source>
        <dbReference type="ARBA" id="ARBA00022679"/>
    </source>
</evidence>
<feature type="domain" description="Carbohydrate kinase FGGY N-terminal" evidence="4">
    <location>
        <begin position="4"/>
        <end position="218"/>
    </location>
</feature>
<evidence type="ECO:0000313" key="6">
    <source>
        <dbReference type="Proteomes" id="UP000317371"/>
    </source>
</evidence>
<evidence type="ECO:0000259" key="4">
    <source>
        <dbReference type="Pfam" id="PF00370"/>
    </source>
</evidence>
<reference evidence="5 6" key="1">
    <citation type="submission" date="2019-06" db="EMBL/GenBank/DDBJ databases">
        <title>Genome sequence of Litorilinea aerophila BAA-2444.</title>
        <authorList>
            <person name="Maclea K.S."/>
            <person name="Maurais E.G."/>
            <person name="Iannazzi L.C."/>
        </authorList>
    </citation>
    <scope>NUCLEOTIDE SEQUENCE [LARGE SCALE GENOMIC DNA]</scope>
    <source>
        <strain evidence="5 6">ATCC BAA-2444</strain>
    </source>
</reference>
<proteinExistence type="inferred from homology"/>
<keyword evidence="2" id="KW-0808">Transferase</keyword>
<dbReference type="CDD" id="cd07777">
    <property type="entry name" value="ASKHA_NBD_FGGY_SHK"/>
    <property type="match status" value="1"/>
</dbReference>
<organism evidence="5 6">
    <name type="scientific">Litorilinea aerophila</name>
    <dbReference type="NCBI Taxonomy" id="1204385"/>
    <lineage>
        <taxon>Bacteria</taxon>
        <taxon>Bacillati</taxon>
        <taxon>Chloroflexota</taxon>
        <taxon>Caldilineae</taxon>
        <taxon>Caldilineales</taxon>
        <taxon>Caldilineaceae</taxon>
        <taxon>Litorilinea</taxon>
    </lineage>
</organism>
<dbReference type="GO" id="GO:0016301">
    <property type="term" value="F:kinase activity"/>
    <property type="evidence" value="ECO:0007669"/>
    <property type="project" value="UniProtKB-KW"/>
</dbReference>
<dbReference type="InterPro" id="IPR043129">
    <property type="entry name" value="ATPase_NBD"/>
</dbReference>
<accession>A0A540VA49</accession>
<dbReference type="EMBL" id="VIGC01000035">
    <property type="protein sequence ID" value="TQE93650.1"/>
    <property type="molecule type" value="Genomic_DNA"/>
</dbReference>
<dbReference type="InterPro" id="IPR018484">
    <property type="entry name" value="FGGY_N"/>
</dbReference>
<dbReference type="InParanoid" id="A0A540VA49"/>
<dbReference type="Proteomes" id="UP000317371">
    <property type="component" value="Unassembled WGS sequence"/>
</dbReference>
<sequence>MKLIAIDLGTTFIKGAVLNLDELTIHHIVRTAFPPPLPDLPPHFFEVEPQAVVAEVQELLGRLLSLEPEAAGLVMCSQMHGLVLTDPAGRPRSNAITWRDQRTLLPHPSGAGSHFDVIRERIGPEAAVELGNGLRPGLPLCALFWLAEEGLLPDEPLVPAPLPDFVLGQLSGQTPCAEPTNAASHGALNLATGDWHREVIAALGLERLRWPALRPVTEAPYTVEVDGRRLPCFMPVGDHQCAIVGALVQEDELSLNISTGSQVSQIVSRWQPGDYETRPFFDGRFLNTITSIPAGRALNALVDLLLELDRAERTTVGDPWRYIASAVTAIPETDLEVNLNFFAVDGGSAGAITNIREDNLSVGHLFRAAFKHMAENYQAAARRLAPDGTPGWRRLVFSGGVAQRFATLRDLIAARLQAEYRLCSTPEDTLLGLLALGLVAAGRVATVRDATRQLFSRYL</sequence>
<comment type="similarity">
    <text evidence="1">Belongs to the FGGY kinase family.</text>
</comment>
<dbReference type="OrthoDB" id="9805576at2"/>
<comment type="caution">
    <text evidence="5">The sequence shown here is derived from an EMBL/GenBank/DDBJ whole genome shotgun (WGS) entry which is preliminary data.</text>
</comment>
<dbReference type="Gene3D" id="3.30.420.40">
    <property type="match status" value="2"/>
</dbReference>
<dbReference type="PANTHER" id="PTHR43095">
    <property type="entry name" value="SUGAR KINASE"/>
    <property type="match status" value="1"/>
</dbReference>
<dbReference type="RefSeq" id="WP_141611980.1">
    <property type="nucleotide sequence ID" value="NZ_VIGC02000035.1"/>
</dbReference>
<gene>
    <name evidence="5" type="ORF">FKZ61_20215</name>
</gene>
<dbReference type="InterPro" id="IPR050406">
    <property type="entry name" value="FGGY_Carb_Kinase"/>
</dbReference>
<dbReference type="Pfam" id="PF00370">
    <property type="entry name" value="FGGY_N"/>
    <property type="match status" value="1"/>
</dbReference>
<evidence type="ECO:0000256" key="3">
    <source>
        <dbReference type="ARBA" id="ARBA00022777"/>
    </source>
</evidence>
<name>A0A540VA49_9CHLR</name>
<dbReference type="GO" id="GO:0005975">
    <property type="term" value="P:carbohydrate metabolic process"/>
    <property type="evidence" value="ECO:0007669"/>
    <property type="project" value="InterPro"/>
</dbReference>